<evidence type="ECO:0000313" key="3">
    <source>
        <dbReference type="Proteomes" id="UP000256328"/>
    </source>
</evidence>
<name>A0A3D8RXB6_9HELO</name>
<gene>
    <name evidence="2" type="ORF">BP5796_06303</name>
</gene>
<dbReference type="EMBL" id="PDLN01000008">
    <property type="protein sequence ID" value="RDW78451.1"/>
    <property type="molecule type" value="Genomic_DNA"/>
</dbReference>
<sequence length="101" mass="11017">MQASPDAAEQATKVQKDPGPNPNPARITPAVPLGPGSEGSALNLPAAVMSMLWVWLDTSRGRLEGDAGRRRHGRGTWYGMTWHDIVCIGLRFEVPRLGRAW</sequence>
<evidence type="ECO:0000256" key="1">
    <source>
        <dbReference type="SAM" id="MobiDB-lite"/>
    </source>
</evidence>
<feature type="region of interest" description="Disordered" evidence="1">
    <location>
        <begin position="1"/>
        <end position="39"/>
    </location>
</feature>
<keyword evidence="3" id="KW-1185">Reference proteome</keyword>
<dbReference type="Proteomes" id="UP000256328">
    <property type="component" value="Unassembled WGS sequence"/>
</dbReference>
<comment type="caution">
    <text evidence="2">The sequence shown here is derived from an EMBL/GenBank/DDBJ whole genome shotgun (WGS) entry which is preliminary data.</text>
</comment>
<evidence type="ECO:0000313" key="2">
    <source>
        <dbReference type="EMBL" id="RDW78451.1"/>
    </source>
</evidence>
<reference evidence="2 3" key="1">
    <citation type="journal article" date="2018" name="IMA Fungus">
        <title>IMA Genome-F 9: Draft genome sequence of Annulohypoxylon stygium, Aspergillus mulundensis, Berkeleyomyces basicola (syn. Thielaviopsis basicola), Ceratocystis smalleyi, two Cercospora beticola strains, Coleophoma cylindrospora, Fusarium fracticaudum, Phialophora cf. hyalina, and Morchella septimelata.</title>
        <authorList>
            <person name="Wingfield B.D."/>
            <person name="Bills G.F."/>
            <person name="Dong Y."/>
            <person name="Huang W."/>
            <person name="Nel W.J."/>
            <person name="Swalarsk-Parry B.S."/>
            <person name="Vaghefi N."/>
            <person name="Wilken P.M."/>
            <person name="An Z."/>
            <person name="de Beer Z.W."/>
            <person name="De Vos L."/>
            <person name="Chen L."/>
            <person name="Duong T.A."/>
            <person name="Gao Y."/>
            <person name="Hammerbacher A."/>
            <person name="Kikkert J.R."/>
            <person name="Li Y."/>
            <person name="Li H."/>
            <person name="Li K."/>
            <person name="Li Q."/>
            <person name="Liu X."/>
            <person name="Ma X."/>
            <person name="Naidoo K."/>
            <person name="Pethybridge S.J."/>
            <person name="Sun J."/>
            <person name="Steenkamp E.T."/>
            <person name="van der Nest M.A."/>
            <person name="van Wyk S."/>
            <person name="Wingfield M.J."/>
            <person name="Xiong C."/>
            <person name="Yue Q."/>
            <person name="Zhang X."/>
        </authorList>
    </citation>
    <scope>NUCLEOTIDE SEQUENCE [LARGE SCALE GENOMIC DNA]</scope>
    <source>
        <strain evidence="2 3">BP5796</strain>
    </source>
</reference>
<dbReference type="AlphaFoldDB" id="A0A3D8RXB6"/>
<accession>A0A3D8RXB6</accession>
<proteinExistence type="predicted"/>
<organism evidence="2 3">
    <name type="scientific">Coleophoma crateriformis</name>
    <dbReference type="NCBI Taxonomy" id="565419"/>
    <lineage>
        <taxon>Eukaryota</taxon>
        <taxon>Fungi</taxon>
        <taxon>Dikarya</taxon>
        <taxon>Ascomycota</taxon>
        <taxon>Pezizomycotina</taxon>
        <taxon>Leotiomycetes</taxon>
        <taxon>Helotiales</taxon>
        <taxon>Dermateaceae</taxon>
        <taxon>Coleophoma</taxon>
    </lineage>
</organism>
<protein>
    <submittedName>
        <fullName evidence="2">Uncharacterized protein</fullName>
    </submittedName>
</protein>